<dbReference type="AlphaFoldDB" id="A0A7W8DHB6"/>
<keyword evidence="1" id="KW-0472">Membrane</keyword>
<gene>
    <name evidence="2" type="ORF">HNR37_001441</name>
</gene>
<evidence type="ECO:0000256" key="1">
    <source>
        <dbReference type="SAM" id="Phobius"/>
    </source>
</evidence>
<keyword evidence="1" id="KW-1133">Transmembrane helix</keyword>
<evidence type="ECO:0000313" key="2">
    <source>
        <dbReference type="EMBL" id="MBB5022113.1"/>
    </source>
</evidence>
<keyword evidence="1" id="KW-0812">Transmembrane</keyword>
<keyword evidence="3" id="KW-1185">Reference proteome</keyword>
<sequence length="249" mass="29800">MKILRRYFTVIVFFGLLIGALFYYLTHYSWELYRQGVAAYERGDYRQAHALFEESLEEYRYNQNSILMRRNARFALMTEEIAEKVEQYLERADEALAQRDFVRVERTLQMALLAFDDVRSRELGDLQRINELEERVRQRWSEARLEAQRHYMRQAREAVDAGDFLLAYSYTQRIDPPTREVRLFQSKLAMEIARRDIEYFLKHDASSIAPHQVRLAIYWLNQVHRDSPYSEEAQQLRKKLELALEGGTP</sequence>
<reference evidence="2 3" key="1">
    <citation type="submission" date="2020-08" db="EMBL/GenBank/DDBJ databases">
        <title>Genomic Encyclopedia of Type Strains, Phase IV (KMG-IV): sequencing the most valuable type-strain genomes for metagenomic binning, comparative biology and taxonomic classification.</title>
        <authorList>
            <person name="Goeker M."/>
        </authorList>
    </citation>
    <scope>NUCLEOTIDE SEQUENCE [LARGE SCALE GENOMIC DNA]</scope>
    <source>
        <strain evidence="2 3">DSM 22071</strain>
    </source>
</reference>
<protein>
    <submittedName>
        <fullName evidence="2">Tetratricopeptide (TPR) repeat protein</fullName>
    </submittedName>
</protein>
<comment type="caution">
    <text evidence="2">The sequence shown here is derived from an EMBL/GenBank/DDBJ whole genome shotgun (WGS) entry which is preliminary data.</text>
</comment>
<dbReference type="EMBL" id="JACHID010000008">
    <property type="protein sequence ID" value="MBB5022113.1"/>
    <property type="molecule type" value="Genomic_DNA"/>
</dbReference>
<dbReference type="Proteomes" id="UP000528322">
    <property type="component" value="Unassembled WGS sequence"/>
</dbReference>
<feature type="transmembrane region" description="Helical" evidence="1">
    <location>
        <begin position="7"/>
        <end position="25"/>
    </location>
</feature>
<organism evidence="2 3">
    <name type="scientific">Desulfurispira natronophila</name>
    <dbReference type="NCBI Taxonomy" id="682562"/>
    <lineage>
        <taxon>Bacteria</taxon>
        <taxon>Pseudomonadati</taxon>
        <taxon>Chrysiogenota</taxon>
        <taxon>Chrysiogenia</taxon>
        <taxon>Chrysiogenales</taxon>
        <taxon>Chrysiogenaceae</taxon>
        <taxon>Desulfurispira</taxon>
    </lineage>
</organism>
<dbReference type="RefSeq" id="WP_183732036.1">
    <property type="nucleotide sequence ID" value="NZ_JACHID010000008.1"/>
</dbReference>
<accession>A0A7W8DHB6</accession>
<proteinExistence type="predicted"/>
<evidence type="ECO:0000313" key="3">
    <source>
        <dbReference type="Proteomes" id="UP000528322"/>
    </source>
</evidence>
<name>A0A7W8DHB6_9BACT</name>